<feature type="signal peptide" evidence="1">
    <location>
        <begin position="1"/>
        <end position="21"/>
    </location>
</feature>
<evidence type="ECO:0000313" key="2">
    <source>
        <dbReference type="EMBL" id="CAK0889584.1"/>
    </source>
</evidence>
<evidence type="ECO:0000313" key="3">
    <source>
        <dbReference type="Proteomes" id="UP001189429"/>
    </source>
</evidence>
<feature type="chain" id="PRO_5047239107" evidence="1">
    <location>
        <begin position="22"/>
        <end position="124"/>
    </location>
</feature>
<proteinExistence type="predicted"/>
<gene>
    <name evidence="2" type="ORF">PCOR1329_LOCUS70088</name>
</gene>
<reference evidence="2" key="1">
    <citation type="submission" date="2023-10" db="EMBL/GenBank/DDBJ databases">
        <authorList>
            <person name="Chen Y."/>
            <person name="Shah S."/>
            <person name="Dougan E. K."/>
            <person name="Thang M."/>
            <person name="Chan C."/>
        </authorList>
    </citation>
    <scope>NUCLEOTIDE SEQUENCE [LARGE SCALE GENOMIC DNA]</scope>
</reference>
<protein>
    <submittedName>
        <fullName evidence="2">Uncharacterized protein</fullName>
    </submittedName>
</protein>
<evidence type="ECO:0000256" key="1">
    <source>
        <dbReference type="SAM" id="SignalP"/>
    </source>
</evidence>
<accession>A0ABN9WS34</accession>
<organism evidence="2 3">
    <name type="scientific">Prorocentrum cordatum</name>
    <dbReference type="NCBI Taxonomy" id="2364126"/>
    <lineage>
        <taxon>Eukaryota</taxon>
        <taxon>Sar</taxon>
        <taxon>Alveolata</taxon>
        <taxon>Dinophyceae</taxon>
        <taxon>Prorocentrales</taxon>
        <taxon>Prorocentraceae</taxon>
        <taxon>Prorocentrum</taxon>
    </lineage>
</organism>
<keyword evidence="1" id="KW-0732">Signal</keyword>
<name>A0ABN9WS34_9DINO</name>
<dbReference type="EMBL" id="CAUYUJ010019237">
    <property type="protein sequence ID" value="CAK0889584.1"/>
    <property type="molecule type" value="Genomic_DNA"/>
</dbReference>
<keyword evidence="3" id="KW-1185">Reference proteome</keyword>
<dbReference type="Proteomes" id="UP001189429">
    <property type="component" value="Unassembled WGS sequence"/>
</dbReference>
<comment type="caution">
    <text evidence="2">The sequence shown here is derived from an EMBL/GenBank/DDBJ whole genome shotgun (WGS) entry which is preliminary data.</text>
</comment>
<sequence>MRFSAFSLFVLVCCAAQPASSLSAAESWPWSRKKVERAPVQKVESVAKPEEDILGELTKPGCYMRMASGCPKKPMRTELWRHDSWAERDGVNATGCKLRKQVWDKYCDSSDAQMAFVADQVRTQ</sequence>